<dbReference type="OrthoDB" id="7871730at2"/>
<proteinExistence type="predicted"/>
<gene>
    <name evidence="3" type="ORF">FA743_13505</name>
</gene>
<name>A0A4U0R7E3_9RHOB</name>
<keyword evidence="1" id="KW-1133">Transmembrane helix</keyword>
<feature type="transmembrane region" description="Helical" evidence="1">
    <location>
        <begin position="92"/>
        <end position="113"/>
    </location>
</feature>
<feature type="transmembrane region" description="Helical" evidence="1">
    <location>
        <begin position="143"/>
        <end position="164"/>
    </location>
</feature>
<feature type="transmembrane region" description="Helical" evidence="1">
    <location>
        <begin position="61"/>
        <end position="80"/>
    </location>
</feature>
<dbReference type="AlphaFoldDB" id="A0A4U0R7E3"/>
<dbReference type="Pfam" id="PF07331">
    <property type="entry name" value="TctB"/>
    <property type="match status" value="1"/>
</dbReference>
<protein>
    <submittedName>
        <fullName evidence="3">Tripartite tricarboxylate transporter TctB family protein</fullName>
    </submittedName>
</protein>
<sequence length="167" mass="18003">MDTAKTERPEDHDDFGKKTLPLFRLEIVVGLALLVVVGIYLRDAWALPESMNPSDVGAGRFPMITGVATAIALLLMVAQACRVWSGGREDRLAVFGRPAWVLAGMALLILQAVVFEMVGAIPVLFGSAVLIMLACGERRPAHLILTPLVLTASIYSIFTYALGIQLP</sequence>
<evidence type="ECO:0000313" key="4">
    <source>
        <dbReference type="Proteomes" id="UP000309747"/>
    </source>
</evidence>
<keyword evidence="1" id="KW-0812">Transmembrane</keyword>
<reference evidence="3 4" key="1">
    <citation type="submission" date="2019-04" db="EMBL/GenBank/DDBJ databases">
        <authorList>
            <person name="Li J."/>
        </authorList>
    </citation>
    <scope>NUCLEOTIDE SEQUENCE [LARGE SCALE GENOMIC DNA]</scope>
    <source>
        <strain evidence="3 4">KCTC 42687</strain>
    </source>
</reference>
<evidence type="ECO:0000313" key="3">
    <source>
        <dbReference type="EMBL" id="TJZ90919.1"/>
    </source>
</evidence>
<accession>A0A4U0R7E3</accession>
<feature type="domain" description="DUF1468" evidence="2">
    <location>
        <begin position="28"/>
        <end position="167"/>
    </location>
</feature>
<evidence type="ECO:0000259" key="2">
    <source>
        <dbReference type="Pfam" id="PF07331"/>
    </source>
</evidence>
<dbReference type="EMBL" id="SUNI01000013">
    <property type="protein sequence ID" value="TJZ90919.1"/>
    <property type="molecule type" value="Genomic_DNA"/>
</dbReference>
<dbReference type="Proteomes" id="UP000309747">
    <property type="component" value="Unassembled WGS sequence"/>
</dbReference>
<keyword evidence="1" id="KW-0472">Membrane</keyword>
<comment type="caution">
    <text evidence="3">The sequence shown here is derived from an EMBL/GenBank/DDBJ whole genome shotgun (WGS) entry which is preliminary data.</text>
</comment>
<evidence type="ECO:0000256" key="1">
    <source>
        <dbReference type="SAM" id="Phobius"/>
    </source>
</evidence>
<keyword evidence="4" id="KW-1185">Reference proteome</keyword>
<feature type="transmembrane region" description="Helical" evidence="1">
    <location>
        <begin position="21"/>
        <end position="41"/>
    </location>
</feature>
<dbReference type="InterPro" id="IPR009936">
    <property type="entry name" value="DUF1468"/>
</dbReference>
<organism evidence="3 4">
    <name type="scientific">Paracoccus gahaiensis</name>
    <dbReference type="NCBI Taxonomy" id="1706839"/>
    <lineage>
        <taxon>Bacteria</taxon>
        <taxon>Pseudomonadati</taxon>
        <taxon>Pseudomonadota</taxon>
        <taxon>Alphaproteobacteria</taxon>
        <taxon>Rhodobacterales</taxon>
        <taxon>Paracoccaceae</taxon>
        <taxon>Paracoccus</taxon>
    </lineage>
</organism>
<feature type="transmembrane region" description="Helical" evidence="1">
    <location>
        <begin position="119"/>
        <end position="136"/>
    </location>
</feature>
<dbReference type="RefSeq" id="WP_136886631.1">
    <property type="nucleotide sequence ID" value="NZ_SUNI01000013.1"/>
</dbReference>